<dbReference type="GO" id="GO:0005524">
    <property type="term" value="F:ATP binding"/>
    <property type="evidence" value="ECO:0007669"/>
    <property type="project" value="UniProtKB-KW"/>
</dbReference>
<keyword evidence="1" id="KW-0067">ATP-binding</keyword>
<keyword evidence="4" id="KW-1185">Reference proteome</keyword>
<dbReference type="GO" id="GO:0006310">
    <property type="term" value="P:DNA recombination"/>
    <property type="evidence" value="ECO:0007669"/>
    <property type="project" value="UniProtKB-KW"/>
</dbReference>
<keyword evidence="1" id="KW-0227">DNA damage</keyword>
<dbReference type="GO" id="GO:0016787">
    <property type="term" value="F:hydrolase activity"/>
    <property type="evidence" value="ECO:0007669"/>
    <property type="project" value="UniProtKB-KW"/>
</dbReference>
<reference evidence="3 4" key="1">
    <citation type="submission" date="2019-08" db="EMBL/GenBank/DDBJ databases">
        <title>Whole genome of Aphis craccivora.</title>
        <authorList>
            <person name="Voronova N.V."/>
            <person name="Shulinski R.S."/>
            <person name="Bandarenka Y.V."/>
            <person name="Zhorov D.G."/>
            <person name="Warner D."/>
        </authorList>
    </citation>
    <scope>NUCLEOTIDE SEQUENCE [LARGE SCALE GENOMIC DNA]</scope>
    <source>
        <strain evidence="3">180601</strain>
        <tissue evidence="3">Whole Body</tissue>
    </source>
</reference>
<comment type="cofactor">
    <cofactor evidence="1">
        <name>Mg(2+)</name>
        <dbReference type="ChEBI" id="CHEBI:18420"/>
    </cofactor>
</comment>
<dbReference type="OrthoDB" id="272985at2759"/>
<keyword evidence="1 3" id="KW-0347">Helicase</keyword>
<keyword evidence="1" id="KW-0233">DNA recombination</keyword>
<dbReference type="GO" id="GO:0000723">
    <property type="term" value="P:telomere maintenance"/>
    <property type="evidence" value="ECO:0007669"/>
    <property type="project" value="InterPro"/>
</dbReference>
<dbReference type="EC" id="5.6.2.3" evidence="1"/>
<sequence length="81" mass="8962">MLLRNLNPPRLCNGTRFSAQKCNRSHRVKSLDKTLQNIRSSKDLMGGMTVLLAGDFRPTLSVVARGTHADILRACLILPMA</sequence>
<evidence type="ECO:0000313" key="4">
    <source>
        <dbReference type="Proteomes" id="UP000478052"/>
    </source>
</evidence>
<comment type="catalytic activity">
    <reaction evidence="1">
        <text>ATP + H2O = ADP + phosphate + H(+)</text>
        <dbReference type="Rhea" id="RHEA:13065"/>
        <dbReference type="ChEBI" id="CHEBI:15377"/>
        <dbReference type="ChEBI" id="CHEBI:15378"/>
        <dbReference type="ChEBI" id="CHEBI:30616"/>
        <dbReference type="ChEBI" id="CHEBI:43474"/>
        <dbReference type="ChEBI" id="CHEBI:456216"/>
        <dbReference type="EC" id="5.6.2.3"/>
    </reaction>
</comment>
<feature type="domain" description="DNA helicase Pif1-like DEAD-box helicase" evidence="2">
    <location>
        <begin position="28"/>
        <end position="76"/>
    </location>
</feature>
<evidence type="ECO:0000259" key="2">
    <source>
        <dbReference type="Pfam" id="PF05970"/>
    </source>
</evidence>
<name>A0A6G0ZFK5_APHCR</name>
<gene>
    <name evidence="3" type="ORF">FWK35_00003556</name>
</gene>
<protein>
    <recommendedName>
        <fullName evidence="1">ATP-dependent DNA helicase</fullName>
        <ecNumber evidence="1">5.6.2.3</ecNumber>
    </recommendedName>
</protein>
<evidence type="ECO:0000313" key="3">
    <source>
        <dbReference type="EMBL" id="KAF0769760.1"/>
    </source>
</evidence>
<comment type="caution">
    <text evidence="3">The sequence shown here is derived from an EMBL/GenBank/DDBJ whole genome shotgun (WGS) entry which is preliminary data.</text>
</comment>
<comment type="similarity">
    <text evidence="1">Belongs to the helicase family.</text>
</comment>
<evidence type="ECO:0000256" key="1">
    <source>
        <dbReference type="RuleBase" id="RU363044"/>
    </source>
</evidence>
<dbReference type="GO" id="GO:0043139">
    <property type="term" value="F:5'-3' DNA helicase activity"/>
    <property type="evidence" value="ECO:0007669"/>
    <property type="project" value="UniProtKB-EC"/>
</dbReference>
<keyword evidence="1" id="KW-0547">Nucleotide-binding</keyword>
<dbReference type="Proteomes" id="UP000478052">
    <property type="component" value="Unassembled WGS sequence"/>
</dbReference>
<organism evidence="3 4">
    <name type="scientific">Aphis craccivora</name>
    <name type="common">Cowpea aphid</name>
    <dbReference type="NCBI Taxonomy" id="307492"/>
    <lineage>
        <taxon>Eukaryota</taxon>
        <taxon>Metazoa</taxon>
        <taxon>Ecdysozoa</taxon>
        <taxon>Arthropoda</taxon>
        <taxon>Hexapoda</taxon>
        <taxon>Insecta</taxon>
        <taxon>Pterygota</taxon>
        <taxon>Neoptera</taxon>
        <taxon>Paraneoptera</taxon>
        <taxon>Hemiptera</taxon>
        <taxon>Sternorrhyncha</taxon>
        <taxon>Aphidomorpha</taxon>
        <taxon>Aphidoidea</taxon>
        <taxon>Aphididae</taxon>
        <taxon>Aphidini</taxon>
        <taxon>Aphis</taxon>
        <taxon>Aphis</taxon>
    </lineage>
</organism>
<dbReference type="EMBL" id="VUJU01000539">
    <property type="protein sequence ID" value="KAF0769760.1"/>
    <property type="molecule type" value="Genomic_DNA"/>
</dbReference>
<dbReference type="InterPro" id="IPR010285">
    <property type="entry name" value="DNA_helicase_pif1-like_DEAD"/>
</dbReference>
<accession>A0A6G0ZFK5</accession>
<dbReference type="Pfam" id="PF05970">
    <property type="entry name" value="PIF1"/>
    <property type="match status" value="1"/>
</dbReference>
<keyword evidence="1" id="KW-0378">Hydrolase</keyword>
<proteinExistence type="inferred from homology"/>
<keyword evidence="1" id="KW-0234">DNA repair</keyword>
<dbReference type="GO" id="GO:0006281">
    <property type="term" value="P:DNA repair"/>
    <property type="evidence" value="ECO:0007669"/>
    <property type="project" value="UniProtKB-KW"/>
</dbReference>
<dbReference type="AlphaFoldDB" id="A0A6G0ZFK5"/>